<evidence type="ECO:0000256" key="2">
    <source>
        <dbReference type="ARBA" id="ARBA00009140"/>
    </source>
</evidence>
<keyword evidence="6 10" id="KW-0949">S-adenosyl-L-methionine</keyword>
<keyword evidence="10" id="KW-0256">Endoplasmic reticulum</keyword>
<evidence type="ECO:0000256" key="5">
    <source>
        <dbReference type="ARBA" id="ARBA00022679"/>
    </source>
</evidence>
<evidence type="ECO:0000256" key="3">
    <source>
        <dbReference type="ARBA" id="ARBA00012151"/>
    </source>
</evidence>
<accession>A0ABD3MS50</accession>
<evidence type="ECO:0000256" key="4">
    <source>
        <dbReference type="ARBA" id="ARBA00022603"/>
    </source>
</evidence>
<keyword evidence="4 10" id="KW-0489">Methyltransferase</keyword>
<keyword evidence="12" id="KW-1185">Reference proteome</keyword>
<keyword evidence="9 10" id="KW-0472">Membrane</keyword>
<reference evidence="11 12" key="1">
    <citation type="submission" date="2024-10" db="EMBL/GenBank/DDBJ databases">
        <title>Updated reference genomes for cyclostephanoid diatoms.</title>
        <authorList>
            <person name="Roberts W.R."/>
            <person name="Alverson A.J."/>
        </authorList>
    </citation>
    <scope>NUCLEOTIDE SEQUENCE [LARGE SCALE GENOMIC DNA]</scope>
    <source>
        <strain evidence="11 12">AJA010-31</strain>
    </source>
</reference>
<dbReference type="PANTHER" id="PTHR12714">
    <property type="entry name" value="PROTEIN-S ISOPRENYLCYSTEINE O-METHYLTRANSFERASE"/>
    <property type="match status" value="1"/>
</dbReference>
<comment type="similarity">
    <text evidence="2 10">Belongs to the class VI-like SAM-binding methyltransferase superfamily. Isoprenylcysteine carboxyl methyltransferase family.</text>
</comment>
<dbReference type="InterPro" id="IPR007269">
    <property type="entry name" value="ICMT_MeTrfase"/>
</dbReference>
<feature type="transmembrane region" description="Helical" evidence="10">
    <location>
        <begin position="130"/>
        <end position="148"/>
    </location>
</feature>
<evidence type="ECO:0000256" key="10">
    <source>
        <dbReference type="RuleBase" id="RU362022"/>
    </source>
</evidence>
<evidence type="ECO:0000256" key="1">
    <source>
        <dbReference type="ARBA" id="ARBA00004141"/>
    </source>
</evidence>
<comment type="subcellular location">
    <subcellularLocation>
        <location evidence="10">Endoplasmic reticulum membrane</location>
        <topology evidence="10">Multi-pass membrane protein</topology>
    </subcellularLocation>
    <subcellularLocation>
        <location evidence="1">Membrane</location>
        <topology evidence="1">Multi-pass membrane protein</topology>
    </subcellularLocation>
</comment>
<dbReference type="EC" id="2.1.1.100" evidence="3 10"/>
<organism evidence="11 12">
    <name type="scientific">Cyclotella atomus</name>
    <dbReference type="NCBI Taxonomy" id="382360"/>
    <lineage>
        <taxon>Eukaryota</taxon>
        <taxon>Sar</taxon>
        <taxon>Stramenopiles</taxon>
        <taxon>Ochrophyta</taxon>
        <taxon>Bacillariophyta</taxon>
        <taxon>Coscinodiscophyceae</taxon>
        <taxon>Thalassiosirophycidae</taxon>
        <taxon>Stephanodiscales</taxon>
        <taxon>Stephanodiscaceae</taxon>
        <taxon>Cyclotella</taxon>
    </lineage>
</organism>
<protein>
    <recommendedName>
        <fullName evidence="3 10">Protein-S-isoprenylcysteine O-methyltransferase</fullName>
        <ecNumber evidence="3 10">2.1.1.100</ecNumber>
    </recommendedName>
</protein>
<dbReference type="EMBL" id="JALLPJ020001379">
    <property type="protein sequence ID" value="KAL3766804.1"/>
    <property type="molecule type" value="Genomic_DNA"/>
</dbReference>
<keyword evidence="7 10" id="KW-0812">Transmembrane</keyword>
<sequence length="288" mass="32778">MVHFALLLKLSERMASTQSILNFDGWGGYQQFETTTGLGRIALISGILCTILGVNLILCLQLAFLHFGLLSNDILSSYRFWTDDALQMAFQWTVYVVFLCIFHLGEFFTTAIFNPSVATADSFMVNHSKAYTTAALISWLEFGIRLVFFPKSNNAYVFMVGLLFILGGQICRTWAMITCGESFNHYIQRDKKDNHVLVTHGIYSILRHPSYVGFFYWAIGTQLILCNPLSTILYGLAAWTFFSRRIVYEESTLRALFPGDYERYSSRTYVGIPLIHMLSLSSDDAKEE</sequence>
<dbReference type="PANTHER" id="PTHR12714:SF9">
    <property type="entry name" value="PROTEIN-S-ISOPRENYLCYSTEINE O-METHYLTRANSFERASE"/>
    <property type="match status" value="1"/>
</dbReference>
<dbReference type="Gene3D" id="1.20.120.1630">
    <property type="match status" value="1"/>
</dbReference>
<comment type="caution">
    <text evidence="11">The sequence shown here is derived from an EMBL/GenBank/DDBJ whole genome shotgun (WGS) entry which is preliminary data.</text>
</comment>
<proteinExistence type="inferred from homology"/>
<evidence type="ECO:0000256" key="8">
    <source>
        <dbReference type="ARBA" id="ARBA00022989"/>
    </source>
</evidence>
<dbReference type="InterPro" id="IPR025770">
    <property type="entry name" value="PPMT_MeTrfase"/>
</dbReference>
<feature type="transmembrane region" description="Helical" evidence="10">
    <location>
        <begin position="155"/>
        <end position="177"/>
    </location>
</feature>
<dbReference type="Proteomes" id="UP001530400">
    <property type="component" value="Unassembled WGS sequence"/>
</dbReference>
<evidence type="ECO:0000313" key="12">
    <source>
        <dbReference type="Proteomes" id="UP001530400"/>
    </source>
</evidence>
<dbReference type="AlphaFoldDB" id="A0ABD3MS50"/>
<feature type="transmembrane region" description="Helical" evidence="10">
    <location>
        <begin position="41"/>
        <end position="69"/>
    </location>
</feature>
<evidence type="ECO:0000256" key="7">
    <source>
        <dbReference type="ARBA" id="ARBA00022692"/>
    </source>
</evidence>
<dbReference type="PROSITE" id="PS51564">
    <property type="entry name" value="SAM_ICMT"/>
    <property type="match status" value="1"/>
</dbReference>
<feature type="transmembrane region" description="Helical" evidence="10">
    <location>
        <begin position="89"/>
        <end position="110"/>
    </location>
</feature>
<keyword evidence="5" id="KW-0808">Transferase</keyword>
<gene>
    <name evidence="11" type="ORF">ACHAWO_002952</name>
</gene>
<feature type="transmembrane region" description="Helical" evidence="10">
    <location>
        <begin position="214"/>
        <end position="236"/>
    </location>
</feature>
<dbReference type="Pfam" id="PF04140">
    <property type="entry name" value="ICMT"/>
    <property type="match status" value="1"/>
</dbReference>
<dbReference type="GO" id="GO:0032259">
    <property type="term" value="P:methylation"/>
    <property type="evidence" value="ECO:0007669"/>
    <property type="project" value="UniProtKB-KW"/>
</dbReference>
<comment type="catalytic activity">
    <reaction evidence="10">
        <text>[protein]-C-terminal S-[(2E,6E)-farnesyl]-L-cysteine + S-adenosyl-L-methionine = [protein]-C-terminal S-[(2E,6E)-farnesyl]-L-cysteine methyl ester + S-adenosyl-L-homocysteine</text>
        <dbReference type="Rhea" id="RHEA:21672"/>
        <dbReference type="Rhea" id="RHEA-COMP:12125"/>
        <dbReference type="Rhea" id="RHEA-COMP:12126"/>
        <dbReference type="ChEBI" id="CHEBI:57856"/>
        <dbReference type="ChEBI" id="CHEBI:59789"/>
        <dbReference type="ChEBI" id="CHEBI:90510"/>
        <dbReference type="ChEBI" id="CHEBI:90511"/>
        <dbReference type="EC" id="2.1.1.100"/>
    </reaction>
</comment>
<name>A0ABD3MS50_9STRA</name>
<evidence type="ECO:0000256" key="9">
    <source>
        <dbReference type="ARBA" id="ARBA00023136"/>
    </source>
</evidence>
<dbReference type="GO" id="GO:0005789">
    <property type="term" value="C:endoplasmic reticulum membrane"/>
    <property type="evidence" value="ECO:0007669"/>
    <property type="project" value="UniProtKB-SubCell"/>
</dbReference>
<dbReference type="GO" id="GO:0004671">
    <property type="term" value="F:protein C-terminal S-isoprenylcysteine carboxyl O-methyltransferase activity"/>
    <property type="evidence" value="ECO:0007669"/>
    <property type="project" value="UniProtKB-EC"/>
</dbReference>
<evidence type="ECO:0000256" key="6">
    <source>
        <dbReference type="ARBA" id="ARBA00022691"/>
    </source>
</evidence>
<keyword evidence="8 10" id="KW-1133">Transmembrane helix</keyword>
<evidence type="ECO:0000313" key="11">
    <source>
        <dbReference type="EMBL" id="KAL3766804.1"/>
    </source>
</evidence>